<sequence>MAGTVLAVGVAAAGAGVASAAPVTKTLSYTCAFPLIGNGQVSTDIAVTLPDAAVLGQPIEATDFSATVSVPEETVNGFDLLGAATVEGSATVNAVVTDGAGAAQDVVMQDLPVPSTPIPESGPLVVTAAGPVPAVTPDAAGDATVAVADTFTSKLTPKKADGSDTALGTFDLTCTVDAGQDLVLGTVPVADAAVAHRS</sequence>
<feature type="signal peptide" evidence="1">
    <location>
        <begin position="1"/>
        <end position="20"/>
    </location>
</feature>
<dbReference type="AlphaFoldDB" id="A0A840NHW9"/>
<evidence type="ECO:0000256" key="1">
    <source>
        <dbReference type="SAM" id="SignalP"/>
    </source>
</evidence>
<proteinExistence type="predicted"/>
<comment type="caution">
    <text evidence="3">The sequence shown here is derived from an EMBL/GenBank/DDBJ whole genome shotgun (WGS) entry which is preliminary data.</text>
</comment>
<evidence type="ECO:0000313" key="3">
    <source>
        <dbReference type="EMBL" id="MBB5069878.1"/>
    </source>
</evidence>
<feature type="domain" description="DUF6801" evidence="2">
    <location>
        <begin position="28"/>
        <end position="185"/>
    </location>
</feature>
<feature type="chain" id="PRO_5032800386" description="DUF6801 domain-containing protein" evidence="1">
    <location>
        <begin position="21"/>
        <end position="198"/>
    </location>
</feature>
<dbReference type="RefSeq" id="WP_184479498.1">
    <property type="nucleotide sequence ID" value="NZ_JACHIV010000001.1"/>
</dbReference>
<accession>A0A840NHW9</accession>
<dbReference type="InterPro" id="IPR046542">
    <property type="entry name" value="DUF6801"/>
</dbReference>
<protein>
    <recommendedName>
        <fullName evidence="2">DUF6801 domain-containing protein</fullName>
    </recommendedName>
</protein>
<dbReference type="Proteomes" id="UP000580474">
    <property type="component" value="Unassembled WGS sequence"/>
</dbReference>
<evidence type="ECO:0000313" key="4">
    <source>
        <dbReference type="Proteomes" id="UP000580474"/>
    </source>
</evidence>
<keyword evidence="1" id="KW-0732">Signal</keyword>
<organism evidence="3 4">
    <name type="scientific">Saccharopolyspora gloriosae</name>
    <dbReference type="NCBI Taxonomy" id="455344"/>
    <lineage>
        <taxon>Bacteria</taxon>
        <taxon>Bacillati</taxon>
        <taxon>Actinomycetota</taxon>
        <taxon>Actinomycetes</taxon>
        <taxon>Pseudonocardiales</taxon>
        <taxon>Pseudonocardiaceae</taxon>
        <taxon>Saccharopolyspora</taxon>
    </lineage>
</organism>
<name>A0A840NHW9_9PSEU</name>
<keyword evidence="4" id="KW-1185">Reference proteome</keyword>
<gene>
    <name evidence="3" type="ORF">BJ969_002966</name>
</gene>
<evidence type="ECO:0000259" key="2">
    <source>
        <dbReference type="Pfam" id="PF20611"/>
    </source>
</evidence>
<reference evidence="3 4" key="1">
    <citation type="submission" date="2020-08" db="EMBL/GenBank/DDBJ databases">
        <title>Sequencing the genomes of 1000 actinobacteria strains.</title>
        <authorList>
            <person name="Klenk H.-P."/>
        </authorList>
    </citation>
    <scope>NUCLEOTIDE SEQUENCE [LARGE SCALE GENOMIC DNA]</scope>
    <source>
        <strain evidence="3 4">DSM 45582</strain>
    </source>
</reference>
<dbReference type="EMBL" id="JACHIV010000001">
    <property type="protein sequence ID" value="MBB5069878.1"/>
    <property type="molecule type" value="Genomic_DNA"/>
</dbReference>
<dbReference type="Pfam" id="PF20611">
    <property type="entry name" value="DUF6801"/>
    <property type="match status" value="1"/>
</dbReference>